<evidence type="ECO:0000256" key="2">
    <source>
        <dbReference type="ARBA" id="ARBA00009813"/>
    </source>
</evidence>
<dbReference type="SUPFAM" id="SSF52833">
    <property type="entry name" value="Thioredoxin-like"/>
    <property type="match status" value="1"/>
</dbReference>
<comment type="subcellular location">
    <subcellularLocation>
        <location evidence="1 7">Periplasm</location>
    </subcellularLocation>
</comment>
<dbReference type="PANTHER" id="PTHR35272">
    <property type="entry name" value="THIOL:DISULFIDE INTERCHANGE PROTEIN DSBC-RELATED"/>
    <property type="match status" value="1"/>
</dbReference>
<protein>
    <recommendedName>
        <fullName evidence="7">Thiol:disulfide interchange protein</fullName>
    </recommendedName>
</protein>
<evidence type="ECO:0000256" key="3">
    <source>
        <dbReference type="ARBA" id="ARBA00022729"/>
    </source>
</evidence>
<evidence type="ECO:0000256" key="1">
    <source>
        <dbReference type="ARBA" id="ARBA00004418"/>
    </source>
</evidence>
<keyword evidence="5" id="KW-1015">Disulfide bond</keyword>
<dbReference type="InterPro" id="IPR009094">
    <property type="entry name" value="DiS-bond_isomerase_DsbC/G_N_sf"/>
</dbReference>
<evidence type="ECO:0000259" key="8">
    <source>
        <dbReference type="Pfam" id="PF10411"/>
    </source>
</evidence>
<dbReference type="SUPFAM" id="SSF54423">
    <property type="entry name" value="DsbC/DsbG N-terminal domain-like"/>
    <property type="match status" value="1"/>
</dbReference>
<dbReference type="Proteomes" id="UP001223214">
    <property type="component" value="Unassembled WGS sequence"/>
</dbReference>
<accession>A0AAP4FZ09</accession>
<organism evidence="10 11">
    <name type="scientific">Lelliottia wanjuensis</name>
    <dbReference type="NCBI Taxonomy" id="3050585"/>
    <lineage>
        <taxon>Bacteria</taxon>
        <taxon>Pseudomonadati</taxon>
        <taxon>Pseudomonadota</taxon>
        <taxon>Gammaproteobacteria</taxon>
        <taxon>Enterobacterales</taxon>
        <taxon>Enterobacteriaceae</taxon>
        <taxon>Lelliottia</taxon>
    </lineage>
</organism>
<dbReference type="InterPro" id="IPR033954">
    <property type="entry name" value="DiS-bond_Isoase_DsbC/G"/>
</dbReference>
<name>A0AAP4FZ09_9ENTR</name>
<dbReference type="InterPro" id="IPR051470">
    <property type="entry name" value="Thiol:disulfide_interchange"/>
</dbReference>
<evidence type="ECO:0000256" key="6">
    <source>
        <dbReference type="ARBA" id="ARBA00023284"/>
    </source>
</evidence>
<dbReference type="AlphaFoldDB" id="A0AAP4FZ09"/>
<proteinExistence type="inferred from homology"/>
<evidence type="ECO:0000256" key="4">
    <source>
        <dbReference type="ARBA" id="ARBA00022764"/>
    </source>
</evidence>
<comment type="function">
    <text evidence="7">Required for disulfide bond formation in some periplasmic proteins. Acts by transferring its disulfide bond to other proteins and is reduced in the process.</text>
</comment>
<feature type="domain" description="Disulphide bond isomerase DsbC/G N-terminal" evidence="8">
    <location>
        <begin position="20"/>
        <end position="86"/>
    </location>
</feature>
<evidence type="ECO:0000259" key="9">
    <source>
        <dbReference type="Pfam" id="PF13098"/>
    </source>
</evidence>
<keyword evidence="10" id="KW-0560">Oxidoreductase</keyword>
<feature type="domain" description="Thioredoxin-like fold" evidence="9">
    <location>
        <begin position="119"/>
        <end position="248"/>
    </location>
</feature>
<evidence type="ECO:0000256" key="7">
    <source>
        <dbReference type="RuleBase" id="RU364038"/>
    </source>
</evidence>
<dbReference type="CDD" id="cd03020">
    <property type="entry name" value="DsbA_DsbC_DsbG"/>
    <property type="match status" value="1"/>
</dbReference>
<dbReference type="GO" id="GO:0016491">
    <property type="term" value="F:oxidoreductase activity"/>
    <property type="evidence" value="ECO:0007669"/>
    <property type="project" value="UniProtKB-KW"/>
</dbReference>
<dbReference type="EMBL" id="JASSOM010000094">
    <property type="protein sequence ID" value="MDK9366366.1"/>
    <property type="molecule type" value="Genomic_DNA"/>
</dbReference>
<gene>
    <name evidence="10" type="primary">dsbG</name>
    <name evidence="10" type="ORF">QQF32_24525</name>
</gene>
<dbReference type="Gene3D" id="3.40.30.10">
    <property type="entry name" value="Glutaredoxin"/>
    <property type="match status" value="1"/>
</dbReference>
<evidence type="ECO:0000313" key="10">
    <source>
        <dbReference type="EMBL" id="MDK9366366.1"/>
    </source>
</evidence>
<keyword evidence="6 7" id="KW-0676">Redox-active center</keyword>
<keyword evidence="11" id="KW-1185">Reference proteome</keyword>
<reference evidence="10 11" key="1">
    <citation type="submission" date="2023-06" db="EMBL/GenBank/DDBJ databases">
        <title>Identification and characterization of antibiotic-resistant Gram-negative bacteria.</title>
        <authorList>
            <person name="Cho G.-S."/>
            <person name="Lee J."/>
            <person name="Tai E."/>
            <person name="Jeong S."/>
            <person name="Kim I."/>
            <person name="Kim B.-E."/>
            <person name="Jeong M.-I."/>
            <person name="Oh K.-K."/>
            <person name="Franz C.M.A.P."/>
        </authorList>
    </citation>
    <scope>NUCLEOTIDE SEQUENCE [LARGE SCALE GENOMIC DNA]</scope>
    <source>
        <strain evidence="10 11">V106_12</strain>
    </source>
</reference>
<keyword evidence="3 7" id="KW-0732">Signal</keyword>
<dbReference type="InterPro" id="IPR012336">
    <property type="entry name" value="Thioredoxin-like_fold"/>
</dbReference>
<dbReference type="Pfam" id="PF10411">
    <property type="entry name" value="DsbC_N"/>
    <property type="match status" value="1"/>
</dbReference>
<comment type="similarity">
    <text evidence="2 7">Belongs to the thioredoxin family. DsbC subfamily.</text>
</comment>
<dbReference type="PANTHER" id="PTHR35272:SF4">
    <property type="entry name" value="THIOL:DISULFIDE INTERCHANGE PROTEIN DSBG"/>
    <property type="match status" value="1"/>
</dbReference>
<dbReference type="Gene3D" id="3.10.450.70">
    <property type="entry name" value="Disulphide bond isomerase, DsbC/G, N-terminal"/>
    <property type="match status" value="1"/>
</dbReference>
<dbReference type="NCBIfam" id="NF008657">
    <property type="entry name" value="PRK11657.1"/>
    <property type="match status" value="1"/>
</dbReference>
<dbReference type="GO" id="GO:0042597">
    <property type="term" value="C:periplasmic space"/>
    <property type="evidence" value="ECO:0007669"/>
    <property type="project" value="UniProtKB-SubCell"/>
</dbReference>
<sequence length="254" mass="28560">MRRSLLIMTSWFLPALAMAASDLPPIVKQFGEQQGIQNIKEIDAPGGMKSWIGQYQDMGVTLFMTPDGKHVISGYLYDDKGKNISEDYFQKEIYIPLGRQMWETLNKTQPLKEGVETAPRKVFVFADPFCPYCKKFWAQAQPWVKAGKVQLNTLLVAFLNPKSGPNATAILNAADPVEAWKAYELSGGKTLPEHKGDSSRETFNLLQQHQKLMDELGANATPAIYYMNAKNELQQVVGMPDQQQLLEMFGPKPE</sequence>
<feature type="signal peptide" evidence="7">
    <location>
        <begin position="1"/>
        <end position="19"/>
    </location>
</feature>
<evidence type="ECO:0000313" key="11">
    <source>
        <dbReference type="Proteomes" id="UP001223214"/>
    </source>
</evidence>
<dbReference type="InterPro" id="IPR018950">
    <property type="entry name" value="DiS-bond_isomerase_DsbC/G_N"/>
</dbReference>
<keyword evidence="4 7" id="KW-0574">Periplasm</keyword>
<dbReference type="Pfam" id="PF13098">
    <property type="entry name" value="Thioredoxin_2"/>
    <property type="match status" value="1"/>
</dbReference>
<evidence type="ECO:0000256" key="5">
    <source>
        <dbReference type="ARBA" id="ARBA00023157"/>
    </source>
</evidence>
<dbReference type="InterPro" id="IPR036249">
    <property type="entry name" value="Thioredoxin-like_sf"/>
</dbReference>
<comment type="caution">
    <text evidence="10">The sequence shown here is derived from an EMBL/GenBank/DDBJ whole genome shotgun (WGS) entry which is preliminary data.</text>
</comment>
<feature type="chain" id="PRO_5042671790" description="Thiol:disulfide interchange protein" evidence="7">
    <location>
        <begin position="20"/>
        <end position="254"/>
    </location>
</feature>